<gene>
    <name evidence="2" type="ORF">HDIA_1193</name>
</gene>
<dbReference type="RefSeq" id="WP_099555275.1">
    <property type="nucleotide sequence ID" value="NZ_LT960614.1"/>
</dbReference>
<keyword evidence="3" id="KW-1185">Reference proteome</keyword>
<dbReference type="Pfam" id="PF11752">
    <property type="entry name" value="DUF3309"/>
    <property type="match status" value="1"/>
</dbReference>
<protein>
    <recommendedName>
        <fullName evidence="4">DUF3309 domain-containing protein</fullName>
    </recommendedName>
</protein>
<keyword evidence="1" id="KW-1133">Transmembrane helix</keyword>
<keyword evidence="1" id="KW-0812">Transmembrane</keyword>
<sequence>MTIGTILLIILILILLGVVPAWPHSRAWGYGPSGIVGVILIVLLLLVLLGRI</sequence>
<reference evidence="3" key="1">
    <citation type="submission" date="2017-09" db="EMBL/GenBank/DDBJ databases">
        <title>Genome sequence of Nannocystis excedens DSM 71.</title>
        <authorList>
            <person name="Blom J."/>
        </authorList>
    </citation>
    <scope>NUCLEOTIDE SEQUENCE [LARGE SCALE GENOMIC DNA]</scope>
    <source>
        <strain evidence="3">type strain: E19</strain>
    </source>
</reference>
<name>A0A2C9D389_9HYPH</name>
<dbReference type="AlphaFoldDB" id="A0A2C9D389"/>
<organism evidence="2 3">
    <name type="scientific">Hartmannibacter diazotrophicus</name>
    <dbReference type="NCBI Taxonomy" id="1482074"/>
    <lineage>
        <taxon>Bacteria</taxon>
        <taxon>Pseudomonadati</taxon>
        <taxon>Pseudomonadota</taxon>
        <taxon>Alphaproteobacteria</taxon>
        <taxon>Hyphomicrobiales</taxon>
        <taxon>Pleomorphomonadaceae</taxon>
        <taxon>Hartmannibacter</taxon>
    </lineage>
</organism>
<dbReference type="Proteomes" id="UP000223606">
    <property type="component" value="Chromosome 1"/>
</dbReference>
<evidence type="ECO:0000313" key="3">
    <source>
        <dbReference type="Proteomes" id="UP000223606"/>
    </source>
</evidence>
<evidence type="ECO:0000256" key="1">
    <source>
        <dbReference type="SAM" id="Phobius"/>
    </source>
</evidence>
<evidence type="ECO:0008006" key="4">
    <source>
        <dbReference type="Google" id="ProtNLM"/>
    </source>
</evidence>
<dbReference type="InterPro" id="IPR021738">
    <property type="entry name" value="DUF3309"/>
</dbReference>
<proteinExistence type="predicted"/>
<feature type="transmembrane region" description="Helical" evidence="1">
    <location>
        <begin position="31"/>
        <end position="49"/>
    </location>
</feature>
<accession>A0A2C9D389</accession>
<dbReference type="EMBL" id="LT960614">
    <property type="protein sequence ID" value="SON54734.1"/>
    <property type="molecule type" value="Genomic_DNA"/>
</dbReference>
<dbReference type="KEGG" id="hdi:HDIA_1193"/>
<evidence type="ECO:0000313" key="2">
    <source>
        <dbReference type="EMBL" id="SON54734.1"/>
    </source>
</evidence>
<keyword evidence="1" id="KW-0472">Membrane</keyword>